<feature type="transmembrane region" description="Helical" evidence="8">
    <location>
        <begin position="235"/>
        <end position="261"/>
    </location>
</feature>
<feature type="transmembrane region" description="Helical" evidence="8">
    <location>
        <begin position="703"/>
        <end position="729"/>
    </location>
</feature>
<evidence type="ECO:0000256" key="8">
    <source>
        <dbReference type="SAM" id="Phobius"/>
    </source>
</evidence>
<feature type="region of interest" description="Disordered" evidence="7">
    <location>
        <begin position="847"/>
        <end position="871"/>
    </location>
</feature>
<dbReference type="FunFam" id="1.20.1080.10:FF:000011">
    <property type="entry name" value="Formate family transporter"/>
    <property type="match status" value="1"/>
</dbReference>
<keyword evidence="2" id="KW-0813">Transport</keyword>
<dbReference type="PANTHER" id="PTHR12308">
    <property type="entry name" value="ANOCTAMIN"/>
    <property type="match status" value="1"/>
</dbReference>
<evidence type="ECO:0000256" key="2">
    <source>
        <dbReference type="ARBA" id="ARBA00022448"/>
    </source>
</evidence>
<feature type="transmembrane region" description="Helical" evidence="8">
    <location>
        <begin position="197"/>
        <end position="223"/>
    </location>
</feature>
<evidence type="ECO:0000259" key="9">
    <source>
        <dbReference type="Pfam" id="PF04547"/>
    </source>
</evidence>
<evidence type="ECO:0000256" key="6">
    <source>
        <dbReference type="ARBA" id="ARBA00049660"/>
    </source>
</evidence>
<feature type="region of interest" description="Disordered" evidence="7">
    <location>
        <begin position="1043"/>
        <end position="1067"/>
    </location>
</feature>
<dbReference type="Pfam" id="PF04547">
    <property type="entry name" value="Anoctamin"/>
    <property type="match status" value="1"/>
</dbReference>
<evidence type="ECO:0000256" key="1">
    <source>
        <dbReference type="ARBA" id="ARBA00004141"/>
    </source>
</evidence>
<gene>
    <name evidence="11" type="ORF">OAory_01074400</name>
</gene>
<evidence type="ECO:0000256" key="4">
    <source>
        <dbReference type="ARBA" id="ARBA00022989"/>
    </source>
</evidence>
<feature type="transmembrane region" description="Helical" evidence="8">
    <location>
        <begin position="166"/>
        <end position="185"/>
    </location>
</feature>
<dbReference type="Pfam" id="PF01226">
    <property type="entry name" value="Form_Nir_trans"/>
    <property type="match status" value="1"/>
</dbReference>
<keyword evidence="5 8" id="KW-0472">Membrane</keyword>
<dbReference type="OrthoDB" id="296386at2759"/>
<evidence type="ECO:0000256" key="7">
    <source>
        <dbReference type="SAM" id="MobiDB-lite"/>
    </source>
</evidence>
<reference evidence="11 12" key="1">
    <citation type="submission" date="2016-10" db="EMBL/GenBank/DDBJ databases">
        <title>Genome sequencing of Aspergillus oryzae BCC7051.</title>
        <authorList>
            <person name="Thammarongtham C."/>
            <person name="Vorapreeda T."/>
            <person name="Nookaew I."/>
            <person name="Srisuk T."/>
            <person name="Land M."/>
            <person name="Jeennor S."/>
            <person name="Laoteng K."/>
        </authorList>
    </citation>
    <scope>NUCLEOTIDE SEQUENCE [LARGE SCALE GENOMIC DNA]</scope>
    <source>
        <strain evidence="11 12">BCC7051</strain>
    </source>
</reference>
<dbReference type="InterPro" id="IPR024002">
    <property type="entry name" value="For/NO2_transpt_CS"/>
</dbReference>
<comment type="caution">
    <text evidence="11">The sequence shown here is derived from an EMBL/GenBank/DDBJ whole genome shotgun (WGS) entry which is preliminary data.</text>
</comment>
<evidence type="ECO:0000259" key="10">
    <source>
        <dbReference type="Pfam" id="PF20877"/>
    </source>
</evidence>
<dbReference type="Pfam" id="PF20877">
    <property type="entry name" value="Anoctamin_N"/>
    <property type="match status" value="1"/>
</dbReference>
<feature type="transmembrane region" description="Helical" evidence="8">
    <location>
        <begin position="749"/>
        <end position="769"/>
    </location>
</feature>
<feature type="transmembrane region" description="Helical" evidence="8">
    <location>
        <begin position="74"/>
        <end position="101"/>
    </location>
</feature>
<dbReference type="EMBL" id="MKZY01000003">
    <property type="protein sequence ID" value="OOO10970.1"/>
    <property type="molecule type" value="Genomic_DNA"/>
</dbReference>
<keyword evidence="3 8" id="KW-0812">Transmembrane</keyword>
<comment type="similarity">
    <text evidence="6">Belongs to the FNT transporter (TC 1.A.16) family.</text>
</comment>
<proteinExistence type="inferred from homology"/>
<evidence type="ECO:0000256" key="3">
    <source>
        <dbReference type="ARBA" id="ARBA00022692"/>
    </source>
</evidence>
<evidence type="ECO:0000313" key="11">
    <source>
        <dbReference type="EMBL" id="OOO10970.1"/>
    </source>
</evidence>
<feature type="transmembrane region" description="Helical" evidence="8">
    <location>
        <begin position="950"/>
        <end position="972"/>
    </location>
</feature>
<sequence length="1123" mass="127187">MSQISLDAFTPAEVIEFVGRAGVAKGNMRLDKVFFSAVSAGCLLAFACGTVLSTNTTPWFQENAPGLIRTISALVFPYGLCMIILTGADLCTGSFMFTTVAALQRRLPWYKMLIHWVVTFFGNLAGSLFVVAIIFGYGNVFSADPFKSQVIAFATKKQVTPDFHMIFLRGIGCNWLVCLACFFGIQGRDLTSKIIGIWWPIFAFVSLGFDHVVANMTFIPLAIWVGADKITVGLYIWKGIIPTLIGNILGGGLFCGVYYWYMYLLQTDSMTVTGIKRFGHSRSEVSSMTPKKDDVEAGVGVVDNSPAALDLELVPPNKPHKPRVNPTTSFGRDVVIAGPQLFREPLKNPLLAPSDFSEGIVLRTARSSAPSLDVTVVIYNLSSMASQPHQKEVPHNNHVDYVIRYSFYDTDVNKASQQFELLLRRLSEVGLQTEVREGDESSVLVFVRASRKKKLQRAVYQSRIRDWLYGVRNTEPEPESSAEPQSESERLRVIHHMITVPREAGGAGITLKHGEWENVIAIFPLHDEETNKQCMRDWSKKTFLSNEDLDQIRNTFGESVGFYFAFLQSYFRFLMFPAIFGFSCWLLLGSFSVIYTVGNALWCIVFIEYWKHQEEDLSCRWQSKGVSVLREKRREFKPEREVRDETTGEIRGVYPATKRLQTQLLQVPFALVAAVALGVIIATCFAIEIFISEIYNGPLKTYLVFIPTILLSALIPTMSTVLVSVATRLNDYENYETQGAYDVALTQKIFVINFITSYLPVFLTAFVYVPFAHSIVPYLDIFHLTVRPFVSKKDAITTRAEFSIDPGRLKKQVIYFTVTAQAVNFAQETIVPMLKQRGLQKYKEYKKRTGKVEPDSNTDEKEAPEVSFEDAPEEAQFLKRVRNEAEMEDYDVTDDLREMCIQFGYLALFSPVWPLVPVSFLINNWVELRSDFFKICMECKRPSPQRADTIGPWLDSLGFLSWVGSITSAALVYMFSNGHEGPNGQPTSIKGWALLLTIFFCEHIYLLVRYAVRATIAKMEPPNVRQERAERYLLRKRFLESTLQSRSSDDETDEETTPYVDQSQEVSEITRASLEDDARTWSRHGTDPAERFWMRQKGWKESAYVGTSIIRALAVKPEPKKQQ</sequence>
<name>A0A1S9DPN8_ASPOZ</name>
<feature type="domain" description="Anoctamin transmembrane" evidence="9">
    <location>
        <begin position="552"/>
        <end position="1030"/>
    </location>
</feature>
<feature type="transmembrane region" description="Helical" evidence="8">
    <location>
        <begin position="33"/>
        <end position="54"/>
    </location>
</feature>
<evidence type="ECO:0000256" key="5">
    <source>
        <dbReference type="ARBA" id="ARBA00023136"/>
    </source>
</evidence>
<dbReference type="InterPro" id="IPR007632">
    <property type="entry name" value="Anoctamin"/>
</dbReference>
<organism evidence="11 12">
    <name type="scientific">Aspergillus oryzae</name>
    <name type="common">Yellow koji mold</name>
    <dbReference type="NCBI Taxonomy" id="5062"/>
    <lineage>
        <taxon>Eukaryota</taxon>
        <taxon>Fungi</taxon>
        <taxon>Dikarya</taxon>
        <taxon>Ascomycota</taxon>
        <taxon>Pezizomycotina</taxon>
        <taxon>Eurotiomycetes</taxon>
        <taxon>Eurotiomycetidae</taxon>
        <taxon>Eurotiales</taxon>
        <taxon>Aspergillaceae</taxon>
        <taxon>Aspergillus</taxon>
        <taxon>Aspergillus subgen. Circumdati</taxon>
    </lineage>
</organism>
<keyword evidence="4 8" id="KW-1133">Transmembrane helix</keyword>
<feature type="transmembrane region" description="Helical" evidence="8">
    <location>
        <begin position="113"/>
        <end position="137"/>
    </location>
</feature>
<dbReference type="PANTHER" id="PTHR12308:SF73">
    <property type="entry name" value="ANOCTAMIN"/>
    <property type="match status" value="1"/>
</dbReference>
<feature type="transmembrane region" description="Helical" evidence="8">
    <location>
        <begin position="669"/>
        <end position="691"/>
    </location>
</feature>
<accession>A0A1S9DPN8</accession>
<dbReference type="Proteomes" id="UP000190312">
    <property type="component" value="Unassembled WGS sequence"/>
</dbReference>
<feature type="compositionally biased region" description="Basic and acidic residues" evidence="7">
    <location>
        <begin position="850"/>
        <end position="864"/>
    </location>
</feature>
<dbReference type="VEuPathDB" id="FungiDB:AO090012000169"/>
<dbReference type="VEuPathDB" id="FungiDB:AO090012000168"/>
<dbReference type="GO" id="GO:0032541">
    <property type="term" value="C:cortical endoplasmic reticulum"/>
    <property type="evidence" value="ECO:0007669"/>
    <property type="project" value="TreeGrafter"/>
</dbReference>
<comment type="subcellular location">
    <subcellularLocation>
        <location evidence="1">Membrane</location>
        <topology evidence="1">Multi-pass membrane protein</topology>
    </subcellularLocation>
</comment>
<feature type="transmembrane region" description="Helical" evidence="8">
    <location>
        <begin position="992"/>
        <end position="1012"/>
    </location>
</feature>
<dbReference type="GO" id="GO:0005254">
    <property type="term" value="F:chloride channel activity"/>
    <property type="evidence" value="ECO:0007669"/>
    <property type="project" value="TreeGrafter"/>
</dbReference>
<feature type="transmembrane region" description="Helical" evidence="8">
    <location>
        <begin position="574"/>
        <end position="607"/>
    </location>
</feature>
<dbReference type="InterPro" id="IPR049452">
    <property type="entry name" value="Anoctamin_TM"/>
</dbReference>
<dbReference type="InterPro" id="IPR023271">
    <property type="entry name" value="Aquaporin-like"/>
</dbReference>
<dbReference type="PROSITE" id="PS01006">
    <property type="entry name" value="FORMATE_NITRITE_TP_2"/>
    <property type="match status" value="1"/>
</dbReference>
<dbReference type="eggNOG" id="KOG2513">
    <property type="taxonomic scope" value="Eukaryota"/>
</dbReference>
<dbReference type="Gene3D" id="1.20.1080.10">
    <property type="entry name" value="Glycerol uptake facilitator protein"/>
    <property type="match status" value="1"/>
</dbReference>
<dbReference type="InterPro" id="IPR000292">
    <property type="entry name" value="For/NO2_transpt"/>
</dbReference>
<dbReference type="GO" id="GO:0016020">
    <property type="term" value="C:membrane"/>
    <property type="evidence" value="ECO:0007669"/>
    <property type="project" value="UniProtKB-SubCell"/>
</dbReference>
<feature type="domain" description="Anoctamin alpha-beta plait" evidence="10">
    <location>
        <begin position="398"/>
        <end position="519"/>
    </location>
</feature>
<protein>
    <submittedName>
        <fullName evidence="11">Anoctamin/TMEM 16</fullName>
    </submittedName>
</protein>
<dbReference type="InterPro" id="IPR049456">
    <property type="entry name" value="Anoctamin_N_fung"/>
</dbReference>
<evidence type="ECO:0000313" key="12">
    <source>
        <dbReference type="Proteomes" id="UP000190312"/>
    </source>
</evidence>
<dbReference type="AlphaFoldDB" id="A0A1S9DPN8"/>